<dbReference type="InterPro" id="IPR036942">
    <property type="entry name" value="Beta-barrel_TonB_sf"/>
</dbReference>
<dbReference type="Proteomes" id="UP001474120">
    <property type="component" value="Unassembled WGS sequence"/>
</dbReference>
<feature type="domain" description="TonB-dependent receptor-like beta-barrel" evidence="4">
    <location>
        <begin position="17"/>
        <end position="96"/>
    </location>
</feature>
<comment type="subcellular location">
    <subcellularLocation>
        <location evidence="1">Cell outer membrane</location>
    </subcellularLocation>
</comment>
<name>A0ABU9KYS0_9FLAO</name>
<keyword evidence="2" id="KW-0472">Membrane</keyword>
<dbReference type="SUPFAM" id="SSF56935">
    <property type="entry name" value="Porins"/>
    <property type="match status" value="1"/>
</dbReference>
<evidence type="ECO:0000313" key="5">
    <source>
        <dbReference type="EMBL" id="MEL4455259.1"/>
    </source>
</evidence>
<accession>A0ABU9KYS0</accession>
<gene>
    <name evidence="5" type="ORF">AABB81_05090</name>
</gene>
<comment type="caution">
    <text evidence="5">The sequence shown here is derived from an EMBL/GenBank/DDBJ whole genome shotgun (WGS) entry which is preliminary data.</text>
</comment>
<keyword evidence="5" id="KW-0675">Receptor</keyword>
<dbReference type="EMBL" id="JBCDNA010000001">
    <property type="protein sequence ID" value="MEL4455259.1"/>
    <property type="molecule type" value="Genomic_DNA"/>
</dbReference>
<keyword evidence="6" id="KW-1185">Reference proteome</keyword>
<evidence type="ECO:0000256" key="1">
    <source>
        <dbReference type="ARBA" id="ARBA00004442"/>
    </source>
</evidence>
<dbReference type="Gene3D" id="2.40.170.20">
    <property type="entry name" value="TonB-dependent receptor, beta-barrel domain"/>
    <property type="match status" value="1"/>
</dbReference>
<sequence length="110" mass="12358">MRGLLSIIFLFFITLSGIAYAMNKQSNFYLTYAKGFRAGGLTPISPDPSHLPLYAYKPEYSNNLKGGMKNMLHENRLKINDSVFHIISTDVQVPTLLLPEAFIVTYNAVN</sequence>
<dbReference type="InterPro" id="IPR000531">
    <property type="entry name" value="Beta-barrel_TonB"/>
</dbReference>
<evidence type="ECO:0000259" key="4">
    <source>
        <dbReference type="Pfam" id="PF00593"/>
    </source>
</evidence>
<evidence type="ECO:0000313" key="6">
    <source>
        <dbReference type="Proteomes" id="UP001474120"/>
    </source>
</evidence>
<dbReference type="Pfam" id="PF00593">
    <property type="entry name" value="TonB_dep_Rec_b-barrel"/>
    <property type="match status" value="1"/>
</dbReference>
<evidence type="ECO:0000256" key="3">
    <source>
        <dbReference type="ARBA" id="ARBA00023237"/>
    </source>
</evidence>
<proteinExistence type="predicted"/>
<protein>
    <submittedName>
        <fullName evidence="5">TonB-dependent receptor</fullName>
    </submittedName>
</protein>
<dbReference type="RefSeq" id="WP_342159066.1">
    <property type="nucleotide sequence ID" value="NZ_JBCDNA010000001.1"/>
</dbReference>
<organism evidence="5 6">
    <name type="scientific">Lutimonas vermicola</name>
    <dbReference type="NCBI Taxonomy" id="414288"/>
    <lineage>
        <taxon>Bacteria</taxon>
        <taxon>Pseudomonadati</taxon>
        <taxon>Bacteroidota</taxon>
        <taxon>Flavobacteriia</taxon>
        <taxon>Flavobacteriales</taxon>
        <taxon>Flavobacteriaceae</taxon>
        <taxon>Lutimonas</taxon>
    </lineage>
</organism>
<evidence type="ECO:0000256" key="2">
    <source>
        <dbReference type="ARBA" id="ARBA00023136"/>
    </source>
</evidence>
<keyword evidence="3" id="KW-0998">Cell outer membrane</keyword>
<reference evidence="5 6" key="1">
    <citation type="submission" date="2024-04" db="EMBL/GenBank/DDBJ databases">
        <title>whole genome sequencing of Lutimonas vermicola strain IMCC1616.</title>
        <authorList>
            <person name="Bae S.S."/>
        </authorList>
    </citation>
    <scope>NUCLEOTIDE SEQUENCE [LARGE SCALE GENOMIC DNA]</scope>
    <source>
        <strain evidence="5 6">IMCC1616</strain>
    </source>
</reference>